<dbReference type="InterPro" id="IPR001128">
    <property type="entry name" value="Cyt_P450"/>
</dbReference>
<keyword evidence="2" id="KW-0503">Monooxygenase</keyword>
<name>A0ABV2VXD1_9ACTN</name>
<dbReference type="CDD" id="cd11030">
    <property type="entry name" value="CYP105-like"/>
    <property type="match status" value="1"/>
</dbReference>
<keyword evidence="2" id="KW-0479">Metal-binding</keyword>
<dbReference type="PRINTS" id="PR00359">
    <property type="entry name" value="BP450"/>
</dbReference>
<gene>
    <name evidence="4" type="ORF">ABZ508_00960</name>
</gene>
<evidence type="ECO:0000256" key="3">
    <source>
        <dbReference type="SAM" id="MobiDB-lite"/>
    </source>
</evidence>
<dbReference type="Pfam" id="PF00067">
    <property type="entry name" value="p450"/>
    <property type="match status" value="1"/>
</dbReference>
<dbReference type="Gene3D" id="1.10.630.10">
    <property type="entry name" value="Cytochrome P450"/>
    <property type="match status" value="1"/>
</dbReference>
<accession>A0ABV2VXD1</accession>
<evidence type="ECO:0000313" key="4">
    <source>
        <dbReference type="EMBL" id="MEU0705943.1"/>
    </source>
</evidence>
<dbReference type="PANTHER" id="PTHR46696:SF1">
    <property type="entry name" value="CYTOCHROME P450 YJIB-RELATED"/>
    <property type="match status" value="1"/>
</dbReference>
<reference evidence="4 5" key="1">
    <citation type="submission" date="2024-06" db="EMBL/GenBank/DDBJ databases">
        <title>The Natural Products Discovery Center: Release of the First 8490 Sequenced Strains for Exploring Actinobacteria Biosynthetic Diversity.</title>
        <authorList>
            <person name="Kalkreuter E."/>
            <person name="Kautsar S.A."/>
            <person name="Yang D."/>
            <person name="Bader C.D."/>
            <person name="Teijaro C.N."/>
            <person name="Fluegel L."/>
            <person name="Davis C.M."/>
            <person name="Simpson J.R."/>
            <person name="Lauterbach L."/>
            <person name="Steele A.D."/>
            <person name="Gui C."/>
            <person name="Meng S."/>
            <person name="Li G."/>
            <person name="Viehrig K."/>
            <person name="Ye F."/>
            <person name="Su P."/>
            <person name="Kiefer A.F."/>
            <person name="Nichols A."/>
            <person name="Cepeda A.J."/>
            <person name="Yan W."/>
            <person name="Fan B."/>
            <person name="Jiang Y."/>
            <person name="Adhikari A."/>
            <person name="Zheng C.-J."/>
            <person name="Schuster L."/>
            <person name="Cowan T.M."/>
            <person name="Smanski M.J."/>
            <person name="Chevrette M.G."/>
            <person name="De Carvalho L.P.S."/>
            <person name="Shen B."/>
        </authorList>
    </citation>
    <scope>NUCLEOTIDE SEQUENCE [LARGE SCALE GENOMIC DNA]</scope>
    <source>
        <strain evidence="4 5">NPDC006337</strain>
    </source>
</reference>
<keyword evidence="5" id="KW-1185">Reference proteome</keyword>
<keyword evidence="2" id="KW-0560">Oxidoreductase</keyword>
<evidence type="ECO:0000256" key="1">
    <source>
        <dbReference type="ARBA" id="ARBA00010617"/>
    </source>
</evidence>
<comment type="similarity">
    <text evidence="1 2">Belongs to the cytochrome P450 family.</text>
</comment>
<dbReference type="SUPFAM" id="SSF48264">
    <property type="entry name" value="Cytochrome P450"/>
    <property type="match status" value="1"/>
</dbReference>
<evidence type="ECO:0000256" key="2">
    <source>
        <dbReference type="RuleBase" id="RU000461"/>
    </source>
</evidence>
<keyword evidence="2" id="KW-0408">Iron</keyword>
<feature type="region of interest" description="Disordered" evidence="3">
    <location>
        <begin position="1"/>
        <end position="24"/>
    </location>
</feature>
<sequence length="398" mass="43301">MPQEPVRLPHERAAGCPFDPPPGLAPLRDRRPLTRMRYPDGHVGWLATGHATVRAITADPRFSSRYELMHSPLPGGPDGPLPPAPVGDLTGMDAPEHTRYRRLLAGRFTVRRMRRLADRVERITTRHLDAMERRGPALDLVEAYAHPVPALMICELLGVPEAEQDLFIRRSATVFAPDSSPEEQVAAYIRLTECVRELVVAKREHPTDDLLGDLTGTDLTDEELAGIGGFLLAAGLDTTAAMIGLGTFAVLTHPGQAAALRAGPESADGAVEELLRYLSIAHTGARTALEDVTVDGQLIRAGETVTLAIGAANRDPARFPDPDTLDLDRRATGHLAFGHGAHQCLGQQLARVELRVALPALFTRFPTLRLAVPPEEVPLRVNTSVHGLLRLPVTWDER</sequence>
<dbReference type="InterPro" id="IPR036396">
    <property type="entry name" value="Cyt_P450_sf"/>
</dbReference>
<dbReference type="InterPro" id="IPR017972">
    <property type="entry name" value="Cyt_P450_CS"/>
</dbReference>
<evidence type="ECO:0000313" key="5">
    <source>
        <dbReference type="Proteomes" id="UP001550378"/>
    </source>
</evidence>
<dbReference type="PANTHER" id="PTHR46696">
    <property type="entry name" value="P450, PUTATIVE (EUROFUNG)-RELATED"/>
    <property type="match status" value="1"/>
</dbReference>
<organism evidence="4 5">
    <name type="scientific">Streptomyces lavendulocolor</name>
    <dbReference type="NCBI Taxonomy" id="67316"/>
    <lineage>
        <taxon>Bacteria</taxon>
        <taxon>Bacillati</taxon>
        <taxon>Actinomycetota</taxon>
        <taxon>Actinomycetes</taxon>
        <taxon>Kitasatosporales</taxon>
        <taxon>Streptomycetaceae</taxon>
        <taxon>Streptomyces</taxon>
    </lineage>
</organism>
<dbReference type="Proteomes" id="UP001550378">
    <property type="component" value="Unassembled WGS sequence"/>
</dbReference>
<protein>
    <submittedName>
        <fullName evidence="4">Cytochrome P450</fullName>
    </submittedName>
</protein>
<dbReference type="RefSeq" id="WP_359655654.1">
    <property type="nucleotide sequence ID" value="NZ_JBEXZP010000093.1"/>
</dbReference>
<dbReference type="InterPro" id="IPR002397">
    <property type="entry name" value="Cyt_P450_B"/>
</dbReference>
<comment type="caution">
    <text evidence="4">The sequence shown here is derived from an EMBL/GenBank/DDBJ whole genome shotgun (WGS) entry which is preliminary data.</text>
</comment>
<dbReference type="PROSITE" id="PS00086">
    <property type="entry name" value="CYTOCHROME_P450"/>
    <property type="match status" value="1"/>
</dbReference>
<dbReference type="PRINTS" id="PR00385">
    <property type="entry name" value="P450"/>
</dbReference>
<dbReference type="EMBL" id="JBEXZR010000001">
    <property type="protein sequence ID" value="MEU0705943.1"/>
    <property type="molecule type" value="Genomic_DNA"/>
</dbReference>
<keyword evidence="2" id="KW-0349">Heme</keyword>
<proteinExistence type="inferred from homology"/>